<sequence length="103" mass="12124">MKLVLSLLTMMLAGFMSPAIAEDRRAIQQQLDQACEAVRLEKLRPIRERYAAECVAEWDRSQEYCERFYSDYGNQGGDQPVLFYDLPECEKAWNYRQSYRNAN</sequence>
<accession>A0A1E3GXM7</accession>
<evidence type="ECO:0008006" key="4">
    <source>
        <dbReference type="Google" id="ProtNLM"/>
    </source>
</evidence>
<feature type="signal peptide" evidence="1">
    <location>
        <begin position="1"/>
        <end position="21"/>
    </location>
</feature>
<dbReference type="AlphaFoldDB" id="A0A1E3GXM7"/>
<name>A0A1E3GXM7_9GAMM</name>
<comment type="caution">
    <text evidence="2">The sequence shown here is derived from an EMBL/GenBank/DDBJ whole genome shotgun (WGS) entry which is preliminary data.</text>
</comment>
<dbReference type="RefSeq" id="WP_069294700.1">
    <property type="nucleotide sequence ID" value="NZ_MCRI01000001.1"/>
</dbReference>
<feature type="chain" id="PRO_5009128747" description="Lysozyme inhibitor LprI N-terminal domain-containing protein" evidence="1">
    <location>
        <begin position="22"/>
        <end position="103"/>
    </location>
</feature>
<proteinExistence type="predicted"/>
<organism evidence="2 3">
    <name type="scientific">Methylophaga muralis</name>
    <dbReference type="NCBI Taxonomy" id="291169"/>
    <lineage>
        <taxon>Bacteria</taxon>
        <taxon>Pseudomonadati</taxon>
        <taxon>Pseudomonadota</taxon>
        <taxon>Gammaproteobacteria</taxon>
        <taxon>Thiotrichales</taxon>
        <taxon>Piscirickettsiaceae</taxon>
        <taxon>Methylophaga</taxon>
    </lineage>
</organism>
<dbReference type="EMBL" id="MCRI01000001">
    <property type="protein sequence ID" value="ODN68111.1"/>
    <property type="molecule type" value="Genomic_DNA"/>
</dbReference>
<gene>
    <name evidence="2" type="ORF">A9E74_00083</name>
</gene>
<evidence type="ECO:0000313" key="2">
    <source>
        <dbReference type="EMBL" id="ODN68111.1"/>
    </source>
</evidence>
<dbReference type="STRING" id="291169.A9E74_00083"/>
<evidence type="ECO:0000256" key="1">
    <source>
        <dbReference type="SAM" id="SignalP"/>
    </source>
</evidence>
<protein>
    <recommendedName>
        <fullName evidence="4">Lysozyme inhibitor LprI N-terminal domain-containing protein</fullName>
    </recommendedName>
</protein>
<dbReference type="Proteomes" id="UP000094379">
    <property type="component" value="Unassembled WGS sequence"/>
</dbReference>
<keyword evidence="1" id="KW-0732">Signal</keyword>
<reference evidence="2 3" key="1">
    <citation type="submission" date="2016-07" db="EMBL/GenBank/DDBJ databases">
        <title>Draft Genome Sequence of Methylophaga muralis Bur 1.</title>
        <authorList>
            <person name="Vasilenko O.V."/>
            <person name="Doronina N.V."/>
            <person name="Shmareva M.N."/>
            <person name="Tarlachkov S.V."/>
            <person name="Mustakhimov I."/>
            <person name="Trotsenko Y.A."/>
        </authorList>
    </citation>
    <scope>NUCLEOTIDE SEQUENCE [LARGE SCALE GENOMIC DNA]</scope>
    <source>
        <strain evidence="2 3">Bur 1</strain>
    </source>
</reference>
<keyword evidence="3" id="KW-1185">Reference proteome</keyword>
<evidence type="ECO:0000313" key="3">
    <source>
        <dbReference type="Proteomes" id="UP000094379"/>
    </source>
</evidence>